<dbReference type="AlphaFoldDB" id="A0A1H0H0D8"/>
<keyword evidence="3" id="KW-0547">Nucleotide-binding</keyword>
<evidence type="ECO:0000259" key="6">
    <source>
        <dbReference type="PROSITE" id="PS50893"/>
    </source>
</evidence>
<sequence length="233" mass="25444">MLELSAVNSFYGKAHVLNDLSFTVARGQVVALLGRNGAGKTTTMKSIMQLVVPRSGKVTFQGHDITGSAPHKVAKLGLGYVPEERRIFTDLTVLENLEVGRQPPREGSYAWTTEMLFDLFPNLAERRGNRGKALSGGEQQMLTIARTLMGNPSFVLLDEPSEGIAPVIVEQMARVIIQLKQEGLTVLLSEQNLHFARAVADMAVIIEGGTQKFTGTLDELNAHPEIRDAYLSV</sequence>
<dbReference type="RefSeq" id="WP_149788127.1">
    <property type="nucleotide sequence ID" value="NZ_FNIO01000003.1"/>
</dbReference>
<gene>
    <name evidence="7" type="ORF">SAMN05444142_102469</name>
</gene>
<evidence type="ECO:0000313" key="8">
    <source>
        <dbReference type="Proteomes" id="UP000324252"/>
    </source>
</evidence>
<dbReference type="GO" id="GO:0005524">
    <property type="term" value="F:ATP binding"/>
    <property type="evidence" value="ECO:0007669"/>
    <property type="project" value="UniProtKB-KW"/>
</dbReference>
<dbReference type="GO" id="GO:0015807">
    <property type="term" value="P:L-amino acid transport"/>
    <property type="evidence" value="ECO:0007669"/>
    <property type="project" value="TreeGrafter"/>
</dbReference>
<dbReference type="SMART" id="SM00382">
    <property type="entry name" value="AAA"/>
    <property type="match status" value="1"/>
</dbReference>
<keyword evidence="4 7" id="KW-0067">ATP-binding</keyword>
<dbReference type="Gene3D" id="3.40.50.300">
    <property type="entry name" value="P-loop containing nucleotide triphosphate hydrolases"/>
    <property type="match status" value="1"/>
</dbReference>
<evidence type="ECO:0000256" key="3">
    <source>
        <dbReference type="ARBA" id="ARBA00022741"/>
    </source>
</evidence>
<evidence type="ECO:0000256" key="5">
    <source>
        <dbReference type="ARBA" id="ARBA00022970"/>
    </source>
</evidence>
<dbReference type="Proteomes" id="UP000324252">
    <property type="component" value="Unassembled WGS sequence"/>
</dbReference>
<accession>A0A1H0H0D8</accession>
<dbReference type="GO" id="GO:0016887">
    <property type="term" value="F:ATP hydrolysis activity"/>
    <property type="evidence" value="ECO:0007669"/>
    <property type="project" value="InterPro"/>
</dbReference>
<evidence type="ECO:0000256" key="1">
    <source>
        <dbReference type="ARBA" id="ARBA00005417"/>
    </source>
</evidence>
<dbReference type="SUPFAM" id="SSF52540">
    <property type="entry name" value="P-loop containing nucleoside triphosphate hydrolases"/>
    <property type="match status" value="1"/>
</dbReference>
<keyword evidence="5" id="KW-0029">Amino-acid transport</keyword>
<keyword evidence="8" id="KW-1185">Reference proteome</keyword>
<dbReference type="InterPro" id="IPR003593">
    <property type="entry name" value="AAA+_ATPase"/>
</dbReference>
<evidence type="ECO:0000256" key="2">
    <source>
        <dbReference type="ARBA" id="ARBA00022448"/>
    </source>
</evidence>
<dbReference type="InterPro" id="IPR027417">
    <property type="entry name" value="P-loop_NTPase"/>
</dbReference>
<comment type="similarity">
    <text evidence="1">Belongs to the ABC transporter superfamily.</text>
</comment>
<dbReference type="PROSITE" id="PS00211">
    <property type="entry name" value="ABC_TRANSPORTER_1"/>
    <property type="match status" value="1"/>
</dbReference>
<dbReference type="PANTHER" id="PTHR43820:SF2">
    <property type="entry name" value="ABC TRANSPORTER ATP-BINDING PROTEIN"/>
    <property type="match status" value="1"/>
</dbReference>
<dbReference type="InterPro" id="IPR003439">
    <property type="entry name" value="ABC_transporter-like_ATP-bd"/>
</dbReference>
<dbReference type="EMBL" id="FQZZ01000002">
    <property type="protein sequence ID" value="SHJ94306.1"/>
    <property type="molecule type" value="Genomic_DNA"/>
</dbReference>
<protein>
    <submittedName>
        <fullName evidence="7">Amino acid/amide ABC transporter ATP-binding protein 2, HAAT family</fullName>
    </submittedName>
</protein>
<dbReference type="CDD" id="cd03224">
    <property type="entry name" value="ABC_TM1139_LivF_branched"/>
    <property type="match status" value="1"/>
</dbReference>
<proteinExistence type="inferred from homology"/>
<dbReference type="InterPro" id="IPR052156">
    <property type="entry name" value="BCAA_Transport_ATP-bd_LivF"/>
</dbReference>
<dbReference type="Pfam" id="PF00005">
    <property type="entry name" value="ABC_tran"/>
    <property type="match status" value="1"/>
</dbReference>
<evidence type="ECO:0000313" key="7">
    <source>
        <dbReference type="EMBL" id="SHJ94306.1"/>
    </source>
</evidence>
<dbReference type="GO" id="GO:0015658">
    <property type="term" value="F:branched-chain amino acid transmembrane transporter activity"/>
    <property type="evidence" value="ECO:0007669"/>
    <property type="project" value="TreeGrafter"/>
</dbReference>
<dbReference type="InterPro" id="IPR017871">
    <property type="entry name" value="ABC_transporter-like_CS"/>
</dbReference>
<feature type="domain" description="ABC transporter" evidence="6">
    <location>
        <begin position="2"/>
        <end position="233"/>
    </location>
</feature>
<dbReference type="PANTHER" id="PTHR43820">
    <property type="entry name" value="HIGH-AFFINITY BRANCHED-CHAIN AMINO ACID TRANSPORT ATP-BINDING PROTEIN LIVF"/>
    <property type="match status" value="1"/>
</dbReference>
<dbReference type="PROSITE" id="PS50893">
    <property type="entry name" value="ABC_TRANSPORTER_2"/>
    <property type="match status" value="1"/>
</dbReference>
<organism evidence="7 8">
    <name type="scientific">Lutimaribacter pacificus</name>
    <dbReference type="NCBI Taxonomy" id="391948"/>
    <lineage>
        <taxon>Bacteria</taxon>
        <taxon>Pseudomonadati</taxon>
        <taxon>Pseudomonadota</taxon>
        <taxon>Alphaproteobacteria</taxon>
        <taxon>Rhodobacterales</taxon>
        <taxon>Roseobacteraceae</taxon>
        <taxon>Lutimaribacter</taxon>
    </lineage>
</organism>
<reference evidence="7 8" key="1">
    <citation type="submission" date="2016-11" db="EMBL/GenBank/DDBJ databases">
        <authorList>
            <person name="Varghese N."/>
            <person name="Submissions S."/>
        </authorList>
    </citation>
    <scope>NUCLEOTIDE SEQUENCE [LARGE SCALE GENOMIC DNA]</scope>
    <source>
        <strain evidence="7 8">DSM 29620</strain>
    </source>
</reference>
<evidence type="ECO:0000256" key="4">
    <source>
        <dbReference type="ARBA" id="ARBA00022840"/>
    </source>
</evidence>
<name>A0A1H0H0D8_9RHOB</name>
<dbReference type="OrthoDB" id="9806149at2"/>
<keyword evidence="2" id="KW-0813">Transport</keyword>